<feature type="compositionally biased region" description="Low complexity" evidence="1">
    <location>
        <begin position="454"/>
        <end position="470"/>
    </location>
</feature>
<keyword evidence="2" id="KW-1133">Transmembrane helix</keyword>
<dbReference type="EMBL" id="JAUJFL010000001">
    <property type="protein sequence ID" value="KAK2613360.1"/>
    <property type="molecule type" value="Genomic_DNA"/>
</dbReference>
<evidence type="ECO:0000256" key="1">
    <source>
        <dbReference type="SAM" id="MobiDB-lite"/>
    </source>
</evidence>
<feature type="chain" id="PRO_5042103451" evidence="3">
    <location>
        <begin position="48"/>
        <end position="534"/>
    </location>
</feature>
<keyword evidence="2" id="KW-0472">Membrane</keyword>
<feature type="region of interest" description="Disordered" evidence="1">
    <location>
        <begin position="155"/>
        <end position="191"/>
    </location>
</feature>
<feature type="compositionally biased region" description="Pro residues" evidence="1">
    <location>
        <begin position="433"/>
        <end position="443"/>
    </location>
</feature>
<protein>
    <submittedName>
        <fullName evidence="4">Uncharacterized protein</fullName>
    </submittedName>
</protein>
<keyword evidence="3" id="KW-0732">Signal</keyword>
<keyword evidence="2" id="KW-0812">Transmembrane</keyword>
<feature type="region of interest" description="Disordered" evidence="1">
    <location>
        <begin position="374"/>
        <end position="393"/>
    </location>
</feature>
<keyword evidence="5" id="KW-1185">Reference proteome</keyword>
<feature type="signal peptide" evidence="3">
    <location>
        <begin position="1"/>
        <end position="47"/>
    </location>
</feature>
<feature type="compositionally biased region" description="Low complexity" evidence="1">
    <location>
        <begin position="158"/>
        <end position="189"/>
    </location>
</feature>
<dbReference type="Proteomes" id="UP001265746">
    <property type="component" value="Unassembled WGS sequence"/>
</dbReference>
<sequence>MAPSRADPWQPVICPPGSSPRRLRSFPMSALVFVLAILASHFDLCAADASGDQLSVTWIYPQGGEVFRYLDTVNVSYRSPYPDPWLYTFCYQNETANSVRQIRMQEAEPYDAFILIPINFTSSTPCWFNLRENTKENKGSNSDKWSLTEIRRQSGPITTGAPVPSATTTPSTTSSLSRTATSTVARASSNDGFSSGAKAGLGIGVGLGTALICAGVFWLYYRHIKKKEHHREVYRRIVGEQGRATGQDGHKPPDEHLEPWRYGNTTQPGSSAAGSAYYASSGLSTNWCPSEVTVNAPYQYYDPVGSSHHVAASYRYPAESVAAISVTTPSASAPAPASVVRGFSTPRPDHVPDAAAIRDVQDLSSSLYPSEFNEPVSPVSADRDIPPARVSSVNYGPTGRLDASTGADFALLPDYASPIGGSVNDDPDDIYGPPTPRTPPPPHSAHVRTANEFPPQLQQQQVPQELASQPSSRSMNAVVSELPAAESHRGFGPQAELPAGEVLRHQRSDQQSAEQKFLVQDVAPLRTGQHRDGG</sequence>
<feature type="compositionally biased region" description="Basic and acidic residues" evidence="1">
    <location>
        <begin position="248"/>
        <end position="259"/>
    </location>
</feature>
<evidence type="ECO:0000313" key="4">
    <source>
        <dbReference type="EMBL" id="KAK2613360.1"/>
    </source>
</evidence>
<feature type="transmembrane region" description="Helical" evidence="2">
    <location>
        <begin position="199"/>
        <end position="221"/>
    </location>
</feature>
<gene>
    <name evidence="4" type="ORF">N8I77_000278</name>
</gene>
<evidence type="ECO:0000256" key="3">
    <source>
        <dbReference type="SAM" id="SignalP"/>
    </source>
</evidence>
<dbReference type="AlphaFoldDB" id="A0AAD9SN99"/>
<reference evidence="4" key="1">
    <citation type="submission" date="2023-06" db="EMBL/GenBank/DDBJ databases">
        <authorList>
            <person name="Noh H."/>
        </authorList>
    </citation>
    <scope>NUCLEOTIDE SEQUENCE</scope>
    <source>
        <strain evidence="4">DUCC20226</strain>
    </source>
</reference>
<evidence type="ECO:0000313" key="5">
    <source>
        <dbReference type="Proteomes" id="UP001265746"/>
    </source>
</evidence>
<evidence type="ECO:0000256" key="2">
    <source>
        <dbReference type="SAM" id="Phobius"/>
    </source>
</evidence>
<feature type="region of interest" description="Disordered" evidence="1">
    <location>
        <begin position="418"/>
        <end position="534"/>
    </location>
</feature>
<comment type="caution">
    <text evidence="4">The sequence shown here is derived from an EMBL/GenBank/DDBJ whole genome shotgun (WGS) entry which is preliminary data.</text>
</comment>
<name>A0AAD9SN99_PHOAM</name>
<organism evidence="4 5">
    <name type="scientific">Phomopsis amygdali</name>
    <name type="common">Fusicoccum amygdali</name>
    <dbReference type="NCBI Taxonomy" id="1214568"/>
    <lineage>
        <taxon>Eukaryota</taxon>
        <taxon>Fungi</taxon>
        <taxon>Dikarya</taxon>
        <taxon>Ascomycota</taxon>
        <taxon>Pezizomycotina</taxon>
        <taxon>Sordariomycetes</taxon>
        <taxon>Sordariomycetidae</taxon>
        <taxon>Diaporthales</taxon>
        <taxon>Diaporthaceae</taxon>
        <taxon>Diaporthe</taxon>
    </lineage>
</organism>
<proteinExistence type="predicted"/>
<feature type="region of interest" description="Disordered" evidence="1">
    <location>
        <begin position="240"/>
        <end position="275"/>
    </location>
</feature>
<accession>A0AAD9SN99</accession>